<dbReference type="KEGG" id="mgk:FSB76_04955"/>
<feature type="chain" id="PRO_5023097106" evidence="1">
    <location>
        <begin position="19"/>
        <end position="245"/>
    </location>
</feature>
<sequence>MKFRLLFICCVFYGGAFAQILQVHYDLRHTVDPDRNPKNFCSLYFEYFKAQDSTSAFFKPGAFFLKVQTDMRGQQGNIAQSFIQASQSFRFWKPKINIAIQYSGGLGVTEPKQYSYYINNAFSVGPSYAFTWKGAFFSNTLSYTYNAAKKPGNDLMYSFYWGKGFWNYKVEFAGDFELYTLNKNQGDPTTQNLRGKRLCFFGEPQLWFNFNKTVGAGTRALLYYHVTTTDNVLQLCPTVALRFKL</sequence>
<dbReference type="Pfam" id="PF16412">
    <property type="entry name" value="DUF5020"/>
    <property type="match status" value="1"/>
</dbReference>
<accession>A0A5B8VUZ5</accession>
<protein>
    <submittedName>
        <fullName evidence="2">DUF5020 family protein</fullName>
    </submittedName>
</protein>
<evidence type="ECO:0000256" key="1">
    <source>
        <dbReference type="SAM" id="SignalP"/>
    </source>
</evidence>
<dbReference type="OrthoDB" id="1007128at2"/>
<gene>
    <name evidence="2" type="ORF">FSB76_04955</name>
</gene>
<keyword evidence="1" id="KW-0732">Signal</keyword>
<keyword evidence="3" id="KW-1185">Reference proteome</keyword>
<organism evidence="2 3">
    <name type="scientific">Mucilaginibacter ginsenosidivorax</name>
    <dbReference type="NCBI Taxonomy" id="862126"/>
    <lineage>
        <taxon>Bacteria</taxon>
        <taxon>Pseudomonadati</taxon>
        <taxon>Bacteroidota</taxon>
        <taxon>Sphingobacteriia</taxon>
        <taxon>Sphingobacteriales</taxon>
        <taxon>Sphingobacteriaceae</taxon>
        <taxon>Mucilaginibacter</taxon>
    </lineage>
</organism>
<feature type="signal peptide" evidence="1">
    <location>
        <begin position="1"/>
        <end position="18"/>
    </location>
</feature>
<proteinExistence type="predicted"/>
<dbReference type="AlphaFoldDB" id="A0A5B8VUZ5"/>
<dbReference type="RefSeq" id="WP_147052474.1">
    <property type="nucleotide sequence ID" value="NZ_CP042437.1"/>
</dbReference>
<reference evidence="2 3" key="1">
    <citation type="journal article" date="2013" name="J. Microbiol.">
        <title>Mucilaginibacter ginsenosidivorax sp. nov., with ginsenoside converting activity isolated from sediment.</title>
        <authorList>
            <person name="Kim J.K."/>
            <person name="Choi T.E."/>
            <person name="Liu Q.M."/>
            <person name="Park H.Y."/>
            <person name="Yi T.H."/>
            <person name="Yoon M.H."/>
            <person name="Kim S.C."/>
            <person name="Im W.T."/>
        </authorList>
    </citation>
    <scope>NUCLEOTIDE SEQUENCE [LARGE SCALE GENOMIC DNA]</scope>
    <source>
        <strain evidence="2 3">KHI28</strain>
    </source>
</reference>
<evidence type="ECO:0000313" key="3">
    <source>
        <dbReference type="Proteomes" id="UP000321362"/>
    </source>
</evidence>
<dbReference type="Proteomes" id="UP000321362">
    <property type="component" value="Chromosome"/>
</dbReference>
<name>A0A5B8VUZ5_9SPHI</name>
<dbReference type="EMBL" id="CP042437">
    <property type="protein sequence ID" value="QEC75320.1"/>
    <property type="molecule type" value="Genomic_DNA"/>
</dbReference>
<evidence type="ECO:0000313" key="2">
    <source>
        <dbReference type="EMBL" id="QEC75320.1"/>
    </source>
</evidence>